<name>A0A8D9F2T3_9HEMI</name>
<sequence>MAIKQNVFEHLFFSLSDASSAGVVFIDKYLNEIRSKTRSELKIKKTAKVWFILSLLMNFVYPFMVLRFFFFRSVVDSVCCKIDILVLKPNVCLPKFADIHILYV</sequence>
<keyword evidence="1" id="KW-1133">Transmembrane helix</keyword>
<evidence type="ECO:0000256" key="1">
    <source>
        <dbReference type="SAM" id="Phobius"/>
    </source>
</evidence>
<dbReference type="EMBL" id="HBUF01594111">
    <property type="protein sequence ID" value="CAG6774239.1"/>
    <property type="molecule type" value="Transcribed_RNA"/>
</dbReference>
<evidence type="ECO:0000313" key="2">
    <source>
        <dbReference type="EMBL" id="CAG6774239.1"/>
    </source>
</evidence>
<keyword evidence="1" id="KW-0472">Membrane</keyword>
<reference evidence="2" key="1">
    <citation type="submission" date="2021-05" db="EMBL/GenBank/DDBJ databases">
        <authorList>
            <person name="Alioto T."/>
            <person name="Alioto T."/>
            <person name="Gomez Garrido J."/>
        </authorList>
    </citation>
    <scope>NUCLEOTIDE SEQUENCE</scope>
</reference>
<accession>A0A8D9F2T3</accession>
<protein>
    <submittedName>
        <fullName evidence="2">Uncharacterized protein</fullName>
    </submittedName>
</protein>
<feature type="transmembrane region" description="Helical" evidence="1">
    <location>
        <begin position="50"/>
        <end position="70"/>
    </location>
</feature>
<dbReference type="EMBL" id="HBUF01594106">
    <property type="protein sequence ID" value="CAG6774238.1"/>
    <property type="molecule type" value="Transcribed_RNA"/>
</dbReference>
<dbReference type="AlphaFoldDB" id="A0A8D9F2T3"/>
<keyword evidence="1" id="KW-0812">Transmembrane</keyword>
<organism evidence="2">
    <name type="scientific">Cacopsylla melanoneura</name>
    <dbReference type="NCBI Taxonomy" id="428564"/>
    <lineage>
        <taxon>Eukaryota</taxon>
        <taxon>Metazoa</taxon>
        <taxon>Ecdysozoa</taxon>
        <taxon>Arthropoda</taxon>
        <taxon>Hexapoda</taxon>
        <taxon>Insecta</taxon>
        <taxon>Pterygota</taxon>
        <taxon>Neoptera</taxon>
        <taxon>Paraneoptera</taxon>
        <taxon>Hemiptera</taxon>
        <taxon>Sternorrhyncha</taxon>
        <taxon>Psylloidea</taxon>
        <taxon>Psyllidae</taxon>
        <taxon>Psyllinae</taxon>
        <taxon>Cacopsylla</taxon>
    </lineage>
</organism>
<proteinExistence type="predicted"/>